<dbReference type="Gene3D" id="3.90.1150.10">
    <property type="entry name" value="Aspartate Aminotransferase, domain 1"/>
    <property type="match status" value="1"/>
</dbReference>
<dbReference type="InterPro" id="IPR015422">
    <property type="entry name" value="PyrdxlP-dep_Trfase_small"/>
</dbReference>
<comment type="similarity">
    <text evidence="1 2">Belongs to the DegT/DnrJ/EryC1 family.</text>
</comment>
<proteinExistence type="inferred from homology"/>
<name>A0ABW5WLQ9_9FLAO</name>
<dbReference type="EMBL" id="JBHUOV010000002">
    <property type="protein sequence ID" value="MFD2823602.1"/>
    <property type="molecule type" value="Genomic_DNA"/>
</dbReference>
<sequence>MAINESNLNSKIWLSPPHMSGHEQEFIAEAFKFNWIAPLGPNVNGFEKDIEKYLNHNSFATVLSSGTAALHLALVLLGINKGDEVICQTKTFVASVNPVTYLGANPIFVDSELDTWNMCPVLLEKTINERIKKGKKPKAIIVINLYGMPYHVNHIHAISKKYNIPVVEDSAEAFGSHVNDQKCGTFGDYSILSFNGNKIITTSGGGALICRNQTLKDRTVFLATQAKEVGQEYEHKTIGYNYRMSNVIAGIGRGQMKVLDEYVEKRRANYNYYYQHLNTIESISFLKEPKTYYSNRWLTCIVLGSKETRDDLLTLLNKNNIEARPSWKPMHLQPLYKDAPAYLNGVSNNLYEKGLCLPSGSNLQEKDLERIVKLIQAYFE</sequence>
<dbReference type="PIRSF" id="PIRSF000390">
    <property type="entry name" value="PLP_StrS"/>
    <property type="match status" value="1"/>
</dbReference>
<keyword evidence="2" id="KW-0663">Pyridoxal phosphate</keyword>
<dbReference type="PANTHER" id="PTHR30244">
    <property type="entry name" value="TRANSAMINASE"/>
    <property type="match status" value="1"/>
</dbReference>
<dbReference type="InterPro" id="IPR000653">
    <property type="entry name" value="DegT/StrS_aminotransferase"/>
</dbReference>
<organism evidence="3 4">
    <name type="scientific">Lacinutrix iliipiscaria</name>
    <dbReference type="NCBI Taxonomy" id="1230532"/>
    <lineage>
        <taxon>Bacteria</taxon>
        <taxon>Pseudomonadati</taxon>
        <taxon>Bacteroidota</taxon>
        <taxon>Flavobacteriia</taxon>
        <taxon>Flavobacteriales</taxon>
        <taxon>Flavobacteriaceae</taxon>
        <taxon>Lacinutrix</taxon>
    </lineage>
</organism>
<dbReference type="SUPFAM" id="SSF53383">
    <property type="entry name" value="PLP-dependent transferases"/>
    <property type="match status" value="1"/>
</dbReference>
<keyword evidence="3" id="KW-0808">Transferase</keyword>
<keyword evidence="4" id="KW-1185">Reference proteome</keyword>
<gene>
    <name evidence="3" type="ORF">ACFS5M_07970</name>
</gene>
<dbReference type="CDD" id="cd00616">
    <property type="entry name" value="AHBA_syn"/>
    <property type="match status" value="1"/>
</dbReference>
<dbReference type="RefSeq" id="WP_183487665.1">
    <property type="nucleotide sequence ID" value="NZ_JBHUOV010000002.1"/>
</dbReference>
<dbReference type="Pfam" id="PF01041">
    <property type="entry name" value="DegT_DnrJ_EryC1"/>
    <property type="match status" value="1"/>
</dbReference>
<dbReference type="Gene3D" id="3.40.640.10">
    <property type="entry name" value="Type I PLP-dependent aspartate aminotransferase-like (Major domain)"/>
    <property type="match status" value="1"/>
</dbReference>
<reference evidence="4" key="1">
    <citation type="journal article" date="2019" name="Int. J. Syst. Evol. Microbiol.">
        <title>The Global Catalogue of Microorganisms (GCM) 10K type strain sequencing project: providing services to taxonomists for standard genome sequencing and annotation.</title>
        <authorList>
            <consortium name="The Broad Institute Genomics Platform"/>
            <consortium name="The Broad Institute Genome Sequencing Center for Infectious Disease"/>
            <person name="Wu L."/>
            <person name="Ma J."/>
        </authorList>
    </citation>
    <scope>NUCLEOTIDE SEQUENCE [LARGE SCALE GENOMIC DNA]</scope>
    <source>
        <strain evidence="4">KCTC 32141</strain>
    </source>
</reference>
<protein>
    <submittedName>
        <fullName evidence="3">Aminotransferase class V-fold PLP-dependent enzyme</fullName>
    </submittedName>
</protein>
<evidence type="ECO:0000313" key="4">
    <source>
        <dbReference type="Proteomes" id="UP001597533"/>
    </source>
</evidence>
<evidence type="ECO:0000256" key="1">
    <source>
        <dbReference type="ARBA" id="ARBA00037999"/>
    </source>
</evidence>
<dbReference type="PANTHER" id="PTHR30244:SF34">
    <property type="entry name" value="DTDP-4-AMINO-4,6-DIDEOXYGALACTOSE TRANSAMINASE"/>
    <property type="match status" value="1"/>
</dbReference>
<dbReference type="GO" id="GO:0008483">
    <property type="term" value="F:transaminase activity"/>
    <property type="evidence" value="ECO:0007669"/>
    <property type="project" value="UniProtKB-KW"/>
</dbReference>
<dbReference type="InterPro" id="IPR015424">
    <property type="entry name" value="PyrdxlP-dep_Trfase"/>
</dbReference>
<dbReference type="Proteomes" id="UP001597533">
    <property type="component" value="Unassembled WGS sequence"/>
</dbReference>
<keyword evidence="3" id="KW-0032">Aminotransferase</keyword>
<evidence type="ECO:0000313" key="3">
    <source>
        <dbReference type="EMBL" id="MFD2823602.1"/>
    </source>
</evidence>
<accession>A0ABW5WLQ9</accession>
<comment type="caution">
    <text evidence="3">The sequence shown here is derived from an EMBL/GenBank/DDBJ whole genome shotgun (WGS) entry which is preliminary data.</text>
</comment>
<dbReference type="InterPro" id="IPR015421">
    <property type="entry name" value="PyrdxlP-dep_Trfase_major"/>
</dbReference>
<evidence type="ECO:0000256" key="2">
    <source>
        <dbReference type="RuleBase" id="RU004508"/>
    </source>
</evidence>